<gene>
    <name evidence="1" type="ORF">RHMOL_Rhmol02G0099000</name>
</gene>
<comment type="caution">
    <text evidence="1">The sequence shown here is derived from an EMBL/GenBank/DDBJ whole genome shotgun (WGS) entry which is preliminary data.</text>
</comment>
<reference evidence="1" key="1">
    <citation type="submission" date="2022-02" db="EMBL/GenBank/DDBJ databases">
        <title>Plant Genome Project.</title>
        <authorList>
            <person name="Zhang R.-G."/>
        </authorList>
    </citation>
    <scope>NUCLEOTIDE SEQUENCE</scope>
    <source>
        <strain evidence="1">AT1</strain>
    </source>
</reference>
<name>A0ACC0PR48_RHOML</name>
<organism evidence="1 2">
    <name type="scientific">Rhododendron molle</name>
    <name type="common">Chinese azalea</name>
    <name type="synonym">Azalea mollis</name>
    <dbReference type="NCBI Taxonomy" id="49168"/>
    <lineage>
        <taxon>Eukaryota</taxon>
        <taxon>Viridiplantae</taxon>
        <taxon>Streptophyta</taxon>
        <taxon>Embryophyta</taxon>
        <taxon>Tracheophyta</taxon>
        <taxon>Spermatophyta</taxon>
        <taxon>Magnoliopsida</taxon>
        <taxon>eudicotyledons</taxon>
        <taxon>Gunneridae</taxon>
        <taxon>Pentapetalae</taxon>
        <taxon>asterids</taxon>
        <taxon>Ericales</taxon>
        <taxon>Ericaceae</taxon>
        <taxon>Ericoideae</taxon>
        <taxon>Rhodoreae</taxon>
        <taxon>Rhododendron</taxon>
    </lineage>
</organism>
<keyword evidence="2" id="KW-1185">Reference proteome</keyword>
<dbReference type="EMBL" id="CM046389">
    <property type="protein sequence ID" value="KAI8567162.1"/>
    <property type="molecule type" value="Genomic_DNA"/>
</dbReference>
<proteinExistence type="predicted"/>
<dbReference type="Proteomes" id="UP001062846">
    <property type="component" value="Chromosome 2"/>
</dbReference>
<accession>A0ACC0PR48</accession>
<sequence length="197" mass="21979">MIVECKSKTKALQIPNIIQNSPAYRLLFPIQAFLPIHRHLFTSTTTSPPPPPPPPLPAHPRRTRPPPLQPHLPNHHPNLQHQHQHQRRPPPLKLFAAHAAAARLAPKTSPNPVFITREPDPSMTPYFLEVPTSADVVIFITKFYNKHNTGLCVPSSSGSVANVTLRGRFDLPSLSATVLPPIGSNEFDWKQWVAMAR</sequence>
<evidence type="ECO:0000313" key="2">
    <source>
        <dbReference type="Proteomes" id="UP001062846"/>
    </source>
</evidence>
<evidence type="ECO:0000313" key="1">
    <source>
        <dbReference type="EMBL" id="KAI8567162.1"/>
    </source>
</evidence>
<protein>
    <submittedName>
        <fullName evidence="1">Uncharacterized protein</fullName>
    </submittedName>
</protein>